<gene>
    <name evidence="13" type="primary">RRM3</name>
    <name evidence="16" type="ORF">LAFE_0A04544G</name>
</gene>
<dbReference type="PANTHER" id="PTHR47642">
    <property type="entry name" value="ATP-DEPENDENT DNA HELICASE"/>
    <property type="match status" value="1"/>
</dbReference>
<evidence type="ECO:0000256" key="3">
    <source>
        <dbReference type="ARBA" id="ARBA00022763"/>
    </source>
</evidence>
<keyword evidence="8" id="KW-0496">Mitochondrion</keyword>
<keyword evidence="13" id="KW-0779">Telomere</keyword>
<dbReference type="GO" id="GO:0043139">
    <property type="term" value="F:5'-3' DNA helicase activity"/>
    <property type="evidence" value="ECO:0007669"/>
    <property type="project" value="UniProtKB-UniRule"/>
</dbReference>
<keyword evidence="3 13" id="KW-0227">DNA damage</keyword>
<keyword evidence="7 13" id="KW-0238">DNA-binding</keyword>
<feature type="binding site" evidence="13">
    <location>
        <begin position="226"/>
        <end position="233"/>
    </location>
    <ligand>
        <name>ATP</name>
        <dbReference type="ChEBI" id="CHEBI:30616"/>
    </ligand>
</feature>
<evidence type="ECO:0000256" key="14">
    <source>
        <dbReference type="SAM" id="MobiDB-lite"/>
    </source>
</evidence>
<dbReference type="InterPro" id="IPR051055">
    <property type="entry name" value="PIF1_helicase"/>
</dbReference>
<dbReference type="Pfam" id="PF21530">
    <property type="entry name" value="Pif1_2B_dom"/>
    <property type="match status" value="1"/>
</dbReference>
<dbReference type="GO" id="GO:0006281">
    <property type="term" value="P:DNA repair"/>
    <property type="evidence" value="ECO:0007669"/>
    <property type="project" value="UniProtKB-UniRule"/>
</dbReference>
<evidence type="ECO:0000256" key="2">
    <source>
        <dbReference type="ARBA" id="ARBA00022741"/>
    </source>
</evidence>
<comment type="catalytic activity">
    <reaction evidence="13">
        <text>ATP + H2O = ADP + phosphate + H(+)</text>
        <dbReference type="Rhea" id="RHEA:13065"/>
        <dbReference type="ChEBI" id="CHEBI:15377"/>
        <dbReference type="ChEBI" id="CHEBI:15378"/>
        <dbReference type="ChEBI" id="CHEBI:30616"/>
        <dbReference type="ChEBI" id="CHEBI:43474"/>
        <dbReference type="ChEBI" id="CHEBI:456216"/>
        <dbReference type="EC" id="5.6.2.3"/>
    </reaction>
</comment>
<dbReference type="SMART" id="SM00382">
    <property type="entry name" value="AAA"/>
    <property type="match status" value="1"/>
</dbReference>
<dbReference type="InterPro" id="IPR003593">
    <property type="entry name" value="AAA+_ATPase"/>
</dbReference>
<proteinExistence type="inferred from homology"/>
<evidence type="ECO:0000259" key="15">
    <source>
        <dbReference type="SMART" id="SM00382"/>
    </source>
</evidence>
<dbReference type="HAMAP" id="MF_03177">
    <property type="entry name" value="RRM3"/>
    <property type="match status" value="1"/>
</dbReference>
<feature type="compositionally biased region" description="Basic and acidic residues" evidence="14">
    <location>
        <begin position="52"/>
        <end position="67"/>
    </location>
</feature>
<dbReference type="PANTHER" id="PTHR47642:SF5">
    <property type="entry name" value="ATP-DEPENDENT DNA HELICASE"/>
    <property type="match status" value="1"/>
</dbReference>
<dbReference type="InterPro" id="IPR048293">
    <property type="entry name" value="PIF1_RRM3_pfh1"/>
</dbReference>
<dbReference type="GO" id="GO:0006260">
    <property type="term" value="P:DNA replication"/>
    <property type="evidence" value="ECO:0007669"/>
    <property type="project" value="UniProtKB-UniRule"/>
</dbReference>
<feature type="DNA-binding region" evidence="13">
    <location>
        <begin position="659"/>
        <end position="678"/>
    </location>
</feature>
<dbReference type="GO" id="GO:0000781">
    <property type="term" value="C:chromosome, telomeric region"/>
    <property type="evidence" value="ECO:0007669"/>
    <property type="project" value="UniProtKB-SubCell"/>
</dbReference>
<dbReference type="InterPro" id="IPR010285">
    <property type="entry name" value="DNA_helicase_pif1-like_DEAD"/>
</dbReference>
<dbReference type="GO" id="GO:0005739">
    <property type="term" value="C:mitochondrion"/>
    <property type="evidence" value="ECO:0007669"/>
    <property type="project" value="UniProtKB-SubCell"/>
</dbReference>
<dbReference type="OMA" id="SSAWESC"/>
<keyword evidence="2 13" id="KW-0547">Nucleotide-binding</keyword>
<evidence type="ECO:0000256" key="10">
    <source>
        <dbReference type="ARBA" id="ARBA00023204"/>
    </source>
</evidence>
<protein>
    <recommendedName>
        <fullName evidence="13">ATP-dependent DNA helicase RRM3</fullName>
        <ecNumber evidence="13">5.6.2.3</ecNumber>
    </recommendedName>
    <alternativeName>
        <fullName evidence="13">DNA 5'-3' helicase RRM3</fullName>
    </alternativeName>
    <alternativeName>
        <fullName evidence="13">rDNA recombination mutation protein 3</fullName>
    </alternativeName>
</protein>
<keyword evidence="13" id="KW-0158">Chromosome</keyword>
<organism evidence="16 17">
    <name type="scientific">Lachancea fermentati</name>
    <name type="common">Zygosaccharomyces fermentati</name>
    <dbReference type="NCBI Taxonomy" id="4955"/>
    <lineage>
        <taxon>Eukaryota</taxon>
        <taxon>Fungi</taxon>
        <taxon>Dikarya</taxon>
        <taxon>Ascomycota</taxon>
        <taxon>Saccharomycotina</taxon>
        <taxon>Saccharomycetes</taxon>
        <taxon>Saccharomycetales</taxon>
        <taxon>Saccharomycetaceae</taxon>
        <taxon>Lachancea</taxon>
    </lineage>
</organism>
<dbReference type="EC" id="5.6.2.3" evidence="13"/>
<dbReference type="GO" id="GO:0005524">
    <property type="term" value="F:ATP binding"/>
    <property type="evidence" value="ECO:0007669"/>
    <property type="project" value="UniProtKB-UniRule"/>
</dbReference>
<name>A0A1G4M6R4_LACFM</name>
<dbReference type="InterPro" id="IPR049163">
    <property type="entry name" value="Pif1-like_2B_dom"/>
</dbReference>
<feature type="region of interest" description="Disordered" evidence="14">
    <location>
        <begin position="109"/>
        <end position="141"/>
    </location>
</feature>
<dbReference type="GO" id="GO:0006310">
    <property type="term" value="P:DNA recombination"/>
    <property type="evidence" value="ECO:0007669"/>
    <property type="project" value="UniProtKB-KW"/>
</dbReference>
<comment type="function">
    <text evidence="13">5' to 3' DNA replicative helicase recruited to paused replisomes to promote fork progression throughout nonhistone protein-DNA complexes, naturally occurring impediments that are encountered in each S phase where replication forks pauses. Required for timely replication of the telomere and subtelomeric DNA and for wild-type levels of telomeric silencing. Involved in DNA repair during stalled replication fork, regulation of fragile sites expression and essential for genome stability. Plays also a role in mtDNA replication. Has G-quadruplex (G4) unwinding activity and can suppress G4-induced genome instability when PIF1 levels are low.</text>
</comment>
<reference evidence="16 17" key="1">
    <citation type="submission" date="2016-03" db="EMBL/GenBank/DDBJ databases">
        <authorList>
            <person name="Devillers H."/>
        </authorList>
    </citation>
    <scope>NUCLEOTIDE SEQUENCE [LARGE SCALE GENOMIC DNA]</scope>
    <source>
        <strain evidence="16">CBS 6772</strain>
    </source>
</reference>
<keyword evidence="4 13" id="KW-0378">Hydrolase</keyword>
<evidence type="ECO:0000256" key="13">
    <source>
        <dbReference type="HAMAP-Rule" id="MF_03177"/>
    </source>
</evidence>
<keyword evidence="5 13" id="KW-0347">Helicase</keyword>
<accession>A0A1G4M6R4</accession>
<evidence type="ECO:0000256" key="5">
    <source>
        <dbReference type="ARBA" id="ARBA00022806"/>
    </source>
</evidence>
<evidence type="ECO:0000256" key="11">
    <source>
        <dbReference type="ARBA" id="ARBA00023235"/>
    </source>
</evidence>
<comment type="similarity">
    <text evidence="13">Belongs to the helicase family. PIF1 subfamily.</text>
</comment>
<dbReference type="HAMAP" id="MF_03176">
    <property type="entry name" value="PIF1"/>
    <property type="match status" value="1"/>
</dbReference>
<dbReference type="Gene3D" id="3.40.50.300">
    <property type="entry name" value="P-loop containing nucleotide triphosphate hydrolases"/>
    <property type="match status" value="1"/>
</dbReference>
<keyword evidence="9" id="KW-0233">DNA recombination</keyword>
<evidence type="ECO:0000256" key="9">
    <source>
        <dbReference type="ARBA" id="ARBA00023172"/>
    </source>
</evidence>
<dbReference type="GO" id="GO:0005634">
    <property type="term" value="C:nucleus"/>
    <property type="evidence" value="ECO:0007669"/>
    <property type="project" value="UniProtKB-SubCell"/>
</dbReference>
<keyword evidence="11 13" id="KW-0413">Isomerase</keyword>
<dbReference type="InterPro" id="IPR028880">
    <property type="entry name" value="Rrm3"/>
</dbReference>
<dbReference type="SUPFAM" id="SSF52540">
    <property type="entry name" value="P-loop containing nucleoside triphosphate hydrolases"/>
    <property type="match status" value="2"/>
</dbReference>
<evidence type="ECO:0000313" key="17">
    <source>
        <dbReference type="Proteomes" id="UP000190831"/>
    </source>
</evidence>
<dbReference type="Proteomes" id="UP000190831">
    <property type="component" value="Chromosome A"/>
</dbReference>
<sequence>MFSQFSKKTSRERVRNKDAKGSRIAGARENIESGSRTVLRQKTLSAFFAKKPPKESDSTPLAADRRSALVPRGRPLFHSQGSFEEEEADADIQRLINEKPLNNFKSLSRTSSGLGAGPTEATSATETWESVSSKFTTSTQDSLGSSTLIFEEDAEFVSSTQRTAPKRPAATQFGFSLGKRVKPIRPVSTNSFNSSSSSQGKFELTAEQRAVINLIVWKRKNVFYTGSAGTGKSVVLREVVKQLRARYGESAVAITASTGLAAVNIGGVTINRFSGIGIGKGTVQKLAAQLKRNKTNSERWKRTAVLIIDEVSMIDGNFLDKMDLVARDIRKVPDKPFGGVQVVLTGDFFQLPPVADRDPSVPKPPFCFESRVWREAIDNTICLTQVFRQKDEELINLLNSIRFGDVTPELAKMIKSFERDVEYTDGILPTELYPTRREVDLSNKRMLDRLPGEIKVFEAQDQATSDNPQLLKVLESLMAEKKLALKEEAQVMMIKNFDETLVNGSVGKVLYFTTEALQQKMLELYPSTKLGDPDLVLDMRLIYRCIGLHHSTYSRETQLDINSRPVHRQDNLMVLLSIAEKEDKQLAFPMVRFTTPSNGYRYEHVIPVDFTIDIPAQKSSVSRVQLPLILCWALSIHKAQGQTIDRLKVDLRKVFEEGQVYVALSRAVSKDRLQIVNFQPRVIKANQKVKEFYKTLERIGS</sequence>
<feature type="compositionally biased region" description="Basic and acidic residues" evidence="14">
    <location>
        <begin position="9"/>
        <end position="21"/>
    </location>
</feature>
<evidence type="ECO:0000313" key="16">
    <source>
        <dbReference type="EMBL" id="SCV99501.1"/>
    </source>
</evidence>
<dbReference type="GO" id="GO:0005657">
    <property type="term" value="C:replication fork"/>
    <property type="evidence" value="ECO:0007669"/>
    <property type="project" value="UniProtKB-UniRule"/>
</dbReference>
<evidence type="ECO:0000256" key="6">
    <source>
        <dbReference type="ARBA" id="ARBA00022840"/>
    </source>
</evidence>
<feature type="domain" description="AAA+ ATPase" evidence="15">
    <location>
        <begin position="218"/>
        <end position="378"/>
    </location>
</feature>
<evidence type="ECO:0000256" key="12">
    <source>
        <dbReference type="ARBA" id="ARBA00023242"/>
    </source>
</evidence>
<evidence type="ECO:0000256" key="4">
    <source>
        <dbReference type="ARBA" id="ARBA00022801"/>
    </source>
</evidence>
<keyword evidence="10 13" id="KW-0234">DNA repair</keyword>
<feature type="compositionally biased region" description="Low complexity" evidence="14">
    <location>
        <begin position="119"/>
        <end position="133"/>
    </location>
</feature>
<keyword evidence="17" id="KW-1185">Reference proteome</keyword>
<comment type="subcellular location">
    <subcellularLocation>
        <location evidence="1">Mitochondrion</location>
    </subcellularLocation>
    <subcellularLocation>
        <location evidence="13">Nucleus</location>
    </subcellularLocation>
    <subcellularLocation>
        <location evidence="13">Chromosome</location>
        <location evidence="13">Telomere</location>
    </subcellularLocation>
</comment>
<dbReference type="CDD" id="cd18809">
    <property type="entry name" value="SF1_C_RecD"/>
    <property type="match status" value="1"/>
</dbReference>
<dbReference type="OrthoDB" id="432234at2759"/>
<keyword evidence="12 13" id="KW-0539">Nucleus</keyword>
<dbReference type="GO" id="GO:0016887">
    <property type="term" value="F:ATP hydrolysis activity"/>
    <property type="evidence" value="ECO:0007669"/>
    <property type="project" value="RHEA"/>
</dbReference>
<dbReference type="InterPro" id="IPR027417">
    <property type="entry name" value="P-loop_NTPase"/>
</dbReference>
<feature type="region of interest" description="Disordered" evidence="14">
    <location>
        <begin position="1"/>
        <end position="85"/>
    </location>
</feature>
<evidence type="ECO:0000256" key="1">
    <source>
        <dbReference type="ARBA" id="ARBA00004173"/>
    </source>
</evidence>
<dbReference type="STRING" id="4955.A0A1G4M6R4"/>
<dbReference type="Pfam" id="PF05970">
    <property type="entry name" value="PIF1"/>
    <property type="match status" value="1"/>
</dbReference>
<dbReference type="EMBL" id="LT598487">
    <property type="protein sequence ID" value="SCV99501.1"/>
    <property type="molecule type" value="Genomic_DNA"/>
</dbReference>
<dbReference type="GO" id="GO:0051880">
    <property type="term" value="F:G-quadruplex DNA binding"/>
    <property type="evidence" value="ECO:0007669"/>
    <property type="project" value="UniProtKB-UniRule"/>
</dbReference>
<evidence type="ECO:0000256" key="8">
    <source>
        <dbReference type="ARBA" id="ARBA00023128"/>
    </source>
</evidence>
<dbReference type="AlphaFoldDB" id="A0A1G4M6R4"/>
<dbReference type="CDD" id="cd18037">
    <property type="entry name" value="DEXSc_Pif1_like"/>
    <property type="match status" value="1"/>
</dbReference>
<keyword evidence="6 13" id="KW-0067">ATP-binding</keyword>
<evidence type="ECO:0000256" key="7">
    <source>
        <dbReference type="ARBA" id="ARBA00023125"/>
    </source>
</evidence>
<feature type="compositionally biased region" description="Polar residues" evidence="14">
    <location>
        <begin position="32"/>
        <end position="44"/>
    </location>
</feature>
<dbReference type="GO" id="GO:0000723">
    <property type="term" value="P:telomere maintenance"/>
    <property type="evidence" value="ECO:0007669"/>
    <property type="project" value="InterPro"/>
</dbReference>